<name>A0A072TN11_MEDTR</name>
<reference evidence="2 4" key="2">
    <citation type="journal article" date="2014" name="BMC Genomics">
        <title>An improved genome release (version Mt4.0) for the model legume Medicago truncatula.</title>
        <authorList>
            <person name="Tang H."/>
            <person name="Krishnakumar V."/>
            <person name="Bidwell S."/>
            <person name="Rosen B."/>
            <person name="Chan A."/>
            <person name="Zhou S."/>
            <person name="Gentzbittel L."/>
            <person name="Childs K.L."/>
            <person name="Yandell M."/>
            <person name="Gundlach H."/>
            <person name="Mayer K.F."/>
            <person name="Schwartz D.C."/>
            <person name="Town C.D."/>
        </authorList>
    </citation>
    <scope>GENOME REANNOTATION</scope>
    <source>
        <strain evidence="2">A17</strain>
        <strain evidence="3 4">cv. Jemalong A17</strain>
    </source>
</reference>
<dbReference type="AlphaFoldDB" id="A0A072TN11"/>
<dbReference type="Proteomes" id="UP000002051">
    <property type="component" value="Chromosome 8"/>
</dbReference>
<accession>A0A072TN11</accession>
<evidence type="ECO:0000313" key="2">
    <source>
        <dbReference type="EMBL" id="KEH18854.1"/>
    </source>
</evidence>
<evidence type="ECO:0000313" key="4">
    <source>
        <dbReference type="Proteomes" id="UP000002051"/>
    </source>
</evidence>
<gene>
    <name evidence="2" type="ordered locus">MTR_8g030820</name>
</gene>
<organism evidence="2 4">
    <name type="scientific">Medicago truncatula</name>
    <name type="common">Barrel medic</name>
    <name type="synonym">Medicago tribuloides</name>
    <dbReference type="NCBI Taxonomy" id="3880"/>
    <lineage>
        <taxon>Eukaryota</taxon>
        <taxon>Viridiplantae</taxon>
        <taxon>Streptophyta</taxon>
        <taxon>Embryophyta</taxon>
        <taxon>Tracheophyta</taxon>
        <taxon>Spermatophyta</taxon>
        <taxon>Magnoliopsida</taxon>
        <taxon>eudicotyledons</taxon>
        <taxon>Gunneridae</taxon>
        <taxon>Pentapetalae</taxon>
        <taxon>rosids</taxon>
        <taxon>fabids</taxon>
        <taxon>Fabales</taxon>
        <taxon>Fabaceae</taxon>
        <taxon>Papilionoideae</taxon>
        <taxon>50 kb inversion clade</taxon>
        <taxon>NPAAA clade</taxon>
        <taxon>Hologalegina</taxon>
        <taxon>IRL clade</taxon>
        <taxon>Trifolieae</taxon>
        <taxon>Medicago</taxon>
    </lineage>
</organism>
<sequence length="77" mass="8665">MSEKADTSSKETHVPNKDRSTSVDPPYSASYTTGIKGSRLLVDAHTQDSIKLMKDLRDHPTSRAFCLRKQQNILCEK</sequence>
<dbReference type="HOGENOM" id="CLU_2641922_0_0_1"/>
<protein>
    <submittedName>
        <fullName evidence="2 3">Uncharacterized protein</fullName>
    </submittedName>
</protein>
<evidence type="ECO:0000256" key="1">
    <source>
        <dbReference type="SAM" id="MobiDB-lite"/>
    </source>
</evidence>
<proteinExistence type="predicted"/>
<reference evidence="3" key="3">
    <citation type="submission" date="2015-04" db="UniProtKB">
        <authorList>
            <consortium name="EnsemblPlants"/>
        </authorList>
    </citation>
    <scope>IDENTIFICATION</scope>
    <source>
        <strain evidence="3">cv. Jemalong A17</strain>
    </source>
</reference>
<dbReference type="EMBL" id="CM001224">
    <property type="protein sequence ID" value="KEH18854.1"/>
    <property type="molecule type" value="Genomic_DNA"/>
</dbReference>
<feature type="region of interest" description="Disordered" evidence="1">
    <location>
        <begin position="1"/>
        <end position="30"/>
    </location>
</feature>
<feature type="compositionally biased region" description="Basic and acidic residues" evidence="1">
    <location>
        <begin position="1"/>
        <end position="21"/>
    </location>
</feature>
<keyword evidence="4" id="KW-1185">Reference proteome</keyword>
<reference evidence="2 4" key="1">
    <citation type="journal article" date="2011" name="Nature">
        <title>The Medicago genome provides insight into the evolution of rhizobial symbioses.</title>
        <authorList>
            <person name="Young N.D."/>
            <person name="Debelle F."/>
            <person name="Oldroyd G.E."/>
            <person name="Geurts R."/>
            <person name="Cannon S.B."/>
            <person name="Udvardi M.K."/>
            <person name="Benedito V.A."/>
            <person name="Mayer K.F."/>
            <person name="Gouzy J."/>
            <person name="Schoof H."/>
            <person name="Van de Peer Y."/>
            <person name="Proost S."/>
            <person name="Cook D.R."/>
            <person name="Meyers B.C."/>
            <person name="Spannagl M."/>
            <person name="Cheung F."/>
            <person name="De Mita S."/>
            <person name="Krishnakumar V."/>
            <person name="Gundlach H."/>
            <person name="Zhou S."/>
            <person name="Mudge J."/>
            <person name="Bharti A.K."/>
            <person name="Murray J.D."/>
            <person name="Naoumkina M.A."/>
            <person name="Rosen B."/>
            <person name="Silverstein K.A."/>
            <person name="Tang H."/>
            <person name="Rombauts S."/>
            <person name="Zhao P.X."/>
            <person name="Zhou P."/>
            <person name="Barbe V."/>
            <person name="Bardou P."/>
            <person name="Bechner M."/>
            <person name="Bellec A."/>
            <person name="Berger A."/>
            <person name="Berges H."/>
            <person name="Bidwell S."/>
            <person name="Bisseling T."/>
            <person name="Choisne N."/>
            <person name="Couloux A."/>
            <person name="Denny R."/>
            <person name="Deshpande S."/>
            <person name="Dai X."/>
            <person name="Doyle J.J."/>
            <person name="Dudez A.M."/>
            <person name="Farmer A.D."/>
            <person name="Fouteau S."/>
            <person name="Franken C."/>
            <person name="Gibelin C."/>
            <person name="Gish J."/>
            <person name="Goldstein S."/>
            <person name="Gonzalez A.J."/>
            <person name="Green P.J."/>
            <person name="Hallab A."/>
            <person name="Hartog M."/>
            <person name="Hua A."/>
            <person name="Humphray S.J."/>
            <person name="Jeong D.H."/>
            <person name="Jing Y."/>
            <person name="Jocker A."/>
            <person name="Kenton S.M."/>
            <person name="Kim D.J."/>
            <person name="Klee K."/>
            <person name="Lai H."/>
            <person name="Lang C."/>
            <person name="Lin S."/>
            <person name="Macmil S.L."/>
            <person name="Magdelenat G."/>
            <person name="Matthews L."/>
            <person name="McCorrison J."/>
            <person name="Monaghan E.L."/>
            <person name="Mun J.H."/>
            <person name="Najar F.Z."/>
            <person name="Nicholson C."/>
            <person name="Noirot C."/>
            <person name="O'Bleness M."/>
            <person name="Paule C.R."/>
            <person name="Poulain J."/>
            <person name="Prion F."/>
            <person name="Qin B."/>
            <person name="Qu C."/>
            <person name="Retzel E.F."/>
            <person name="Riddle C."/>
            <person name="Sallet E."/>
            <person name="Samain S."/>
            <person name="Samson N."/>
            <person name="Sanders I."/>
            <person name="Saurat O."/>
            <person name="Scarpelli C."/>
            <person name="Schiex T."/>
            <person name="Segurens B."/>
            <person name="Severin A.J."/>
            <person name="Sherrier D.J."/>
            <person name="Shi R."/>
            <person name="Sims S."/>
            <person name="Singer S.R."/>
            <person name="Sinharoy S."/>
            <person name="Sterck L."/>
            <person name="Viollet A."/>
            <person name="Wang B.B."/>
            <person name="Wang K."/>
            <person name="Wang M."/>
            <person name="Wang X."/>
            <person name="Warfsmann J."/>
            <person name="Weissenbach J."/>
            <person name="White D.D."/>
            <person name="White J.D."/>
            <person name="Wiley G.B."/>
            <person name="Wincker P."/>
            <person name="Xing Y."/>
            <person name="Yang L."/>
            <person name="Yao Z."/>
            <person name="Ying F."/>
            <person name="Zhai J."/>
            <person name="Zhou L."/>
            <person name="Zuber A."/>
            <person name="Denarie J."/>
            <person name="Dixon R.A."/>
            <person name="May G.D."/>
            <person name="Schwartz D.C."/>
            <person name="Rogers J."/>
            <person name="Quetier F."/>
            <person name="Town C.D."/>
            <person name="Roe B.A."/>
        </authorList>
    </citation>
    <scope>NUCLEOTIDE SEQUENCE [LARGE SCALE GENOMIC DNA]</scope>
    <source>
        <strain evidence="2">A17</strain>
        <strain evidence="3 4">cv. Jemalong A17</strain>
    </source>
</reference>
<evidence type="ECO:0000313" key="3">
    <source>
        <dbReference type="EnsemblPlants" id="KEH18854"/>
    </source>
</evidence>
<dbReference type="EnsemblPlants" id="KEH18854">
    <property type="protein sequence ID" value="KEH18854"/>
    <property type="gene ID" value="MTR_8g030820"/>
</dbReference>